<dbReference type="GO" id="GO:0016020">
    <property type="term" value="C:membrane"/>
    <property type="evidence" value="ECO:0007669"/>
    <property type="project" value="TreeGrafter"/>
</dbReference>
<keyword evidence="3" id="KW-0812">Transmembrane</keyword>
<dbReference type="GO" id="GO:0055088">
    <property type="term" value="P:lipid homeostasis"/>
    <property type="evidence" value="ECO:0007669"/>
    <property type="project" value="TreeGrafter"/>
</dbReference>
<dbReference type="EMBL" id="BSXW01000858">
    <property type="protein sequence ID" value="GMF30706.1"/>
    <property type="molecule type" value="Genomic_DNA"/>
</dbReference>
<protein>
    <submittedName>
        <fullName evidence="5">Unnamed protein product</fullName>
    </submittedName>
</protein>
<feature type="short sequence motif" description="DGA/G" evidence="2">
    <location>
        <begin position="209"/>
        <end position="211"/>
    </location>
</feature>
<dbReference type="PROSITE" id="PS51635">
    <property type="entry name" value="PNPLA"/>
    <property type="match status" value="1"/>
</dbReference>
<feature type="transmembrane region" description="Helical" evidence="3">
    <location>
        <begin position="381"/>
        <end position="404"/>
    </location>
</feature>
<comment type="caution">
    <text evidence="5">The sequence shown here is derived from an EMBL/GenBank/DDBJ whole genome shotgun (WGS) entry which is preliminary data.</text>
</comment>
<dbReference type="Proteomes" id="UP001165083">
    <property type="component" value="Unassembled WGS sequence"/>
</dbReference>
<evidence type="ECO:0000256" key="1">
    <source>
        <dbReference type="ARBA" id="ARBA00023098"/>
    </source>
</evidence>
<feature type="active site" description="Proton acceptor" evidence="2">
    <location>
        <position position="209"/>
    </location>
</feature>
<dbReference type="OrthoDB" id="197155at2759"/>
<proteinExistence type="predicted"/>
<dbReference type="InterPro" id="IPR033562">
    <property type="entry name" value="PLPL"/>
</dbReference>
<sequence>MFRLTGRQSVTHAVRLPPDGHRPHLARLTHPDPSIPAHNWFPNRSRSLFAMAHADLSFSFACGGWLKMYLFGVAKALQEFELEKDARLIGCSAGALTATGLALHCDFDATRDHVLHNIVPQAHASLTGYFRVRPYLRDTLGRHGGLHQFEKLNASQQLTIVYTSLSSLKSRRATTFESTEHLTETLLASCCAPPIAGLPFKLNGEWVMDGGMFDFQPVYDDKTVTISPFYCVGADIKPSVYVPMWWALIPPGVRDVEWLFDLGYEDGLKWIVKNGLTGGRKNVVIPDKSTKYAGGWNTTVGRVVGYRGCESHILDALFIGLFVCLWRPMAFMCLYLELYLQAIVSGGKAVVFGAAAKLLISNIIMAASAVALATLGLQHTMLFLLGLTAAGFFLGGMVLLVGGLQQAGAVASADWQRCRSYMRNITSLSLFLHSMPVIGPSVQIKRHEFLLEHSLVYRVAMHFV</sequence>
<feature type="transmembrane region" description="Helical" evidence="3">
    <location>
        <begin position="425"/>
        <end position="444"/>
    </location>
</feature>
<evidence type="ECO:0000256" key="2">
    <source>
        <dbReference type="PROSITE-ProRule" id="PRU01161"/>
    </source>
</evidence>
<dbReference type="GO" id="GO:0005737">
    <property type="term" value="C:cytoplasm"/>
    <property type="evidence" value="ECO:0007669"/>
    <property type="project" value="TreeGrafter"/>
</dbReference>
<dbReference type="InterPro" id="IPR016035">
    <property type="entry name" value="Acyl_Trfase/lysoPLipase"/>
</dbReference>
<feature type="active site" description="Nucleophile" evidence="2">
    <location>
        <position position="92"/>
    </location>
</feature>
<keyword evidence="3" id="KW-0472">Membrane</keyword>
<keyword evidence="6" id="KW-1185">Reference proteome</keyword>
<reference evidence="5" key="1">
    <citation type="submission" date="2023-04" db="EMBL/GenBank/DDBJ databases">
        <title>Phytophthora lilii NBRC 32176.</title>
        <authorList>
            <person name="Ichikawa N."/>
            <person name="Sato H."/>
            <person name="Tonouchi N."/>
        </authorList>
    </citation>
    <scope>NUCLEOTIDE SEQUENCE</scope>
    <source>
        <strain evidence="5">NBRC 32176</strain>
    </source>
</reference>
<feature type="domain" description="PNPLA" evidence="4">
    <location>
        <begin position="58"/>
        <end position="222"/>
    </location>
</feature>
<keyword evidence="2" id="KW-0378">Hydrolase</keyword>
<feature type="transmembrane region" description="Helical" evidence="3">
    <location>
        <begin position="316"/>
        <end position="338"/>
    </location>
</feature>
<dbReference type="GO" id="GO:0004806">
    <property type="term" value="F:triacylglycerol lipase activity"/>
    <property type="evidence" value="ECO:0007669"/>
    <property type="project" value="TreeGrafter"/>
</dbReference>
<evidence type="ECO:0000256" key="3">
    <source>
        <dbReference type="SAM" id="Phobius"/>
    </source>
</evidence>
<dbReference type="GO" id="GO:0005811">
    <property type="term" value="C:lipid droplet"/>
    <property type="evidence" value="ECO:0007669"/>
    <property type="project" value="TreeGrafter"/>
</dbReference>
<name>A0A9W6X477_9STRA</name>
<organism evidence="5 6">
    <name type="scientific">Phytophthora lilii</name>
    <dbReference type="NCBI Taxonomy" id="2077276"/>
    <lineage>
        <taxon>Eukaryota</taxon>
        <taxon>Sar</taxon>
        <taxon>Stramenopiles</taxon>
        <taxon>Oomycota</taxon>
        <taxon>Peronosporomycetes</taxon>
        <taxon>Peronosporales</taxon>
        <taxon>Peronosporaceae</taxon>
        <taxon>Phytophthora</taxon>
    </lineage>
</organism>
<dbReference type="SUPFAM" id="SSF52151">
    <property type="entry name" value="FabD/lysophospholipase-like"/>
    <property type="match status" value="1"/>
</dbReference>
<keyword evidence="1 2" id="KW-0443">Lipid metabolism</keyword>
<feature type="transmembrane region" description="Helical" evidence="3">
    <location>
        <begin position="350"/>
        <end position="375"/>
    </location>
</feature>
<evidence type="ECO:0000313" key="6">
    <source>
        <dbReference type="Proteomes" id="UP001165083"/>
    </source>
</evidence>
<dbReference type="Pfam" id="PF01734">
    <property type="entry name" value="Patatin"/>
    <property type="match status" value="1"/>
</dbReference>
<evidence type="ECO:0000259" key="4">
    <source>
        <dbReference type="PROSITE" id="PS51635"/>
    </source>
</evidence>
<keyword evidence="3" id="KW-1133">Transmembrane helix</keyword>
<dbReference type="AlphaFoldDB" id="A0A9W6X477"/>
<gene>
    <name evidence="5" type="ORF">Plil01_001312900</name>
</gene>
<dbReference type="GO" id="GO:0019433">
    <property type="term" value="P:triglyceride catabolic process"/>
    <property type="evidence" value="ECO:0007669"/>
    <property type="project" value="TreeGrafter"/>
</dbReference>
<accession>A0A9W6X477</accession>
<dbReference type="PANTHER" id="PTHR12406">
    <property type="entry name" value="CALCIUM-INDEPENDENT PHOSPHOLIPASE A2 IPLA2 -RELATED"/>
    <property type="match status" value="1"/>
</dbReference>
<comment type="caution">
    <text evidence="2">Lacks conserved residue(s) required for the propagation of feature annotation.</text>
</comment>
<feature type="short sequence motif" description="GXSXG" evidence="2">
    <location>
        <begin position="90"/>
        <end position="94"/>
    </location>
</feature>
<dbReference type="PANTHER" id="PTHR12406:SF42">
    <property type="entry name" value="PNPLA DOMAIN-CONTAINING PROTEIN"/>
    <property type="match status" value="1"/>
</dbReference>
<keyword evidence="2" id="KW-0442">Lipid degradation</keyword>
<evidence type="ECO:0000313" key="5">
    <source>
        <dbReference type="EMBL" id="GMF30706.1"/>
    </source>
</evidence>
<dbReference type="InterPro" id="IPR002641">
    <property type="entry name" value="PNPLA_dom"/>
</dbReference>